<protein>
    <submittedName>
        <fullName evidence="3">GNAT family N-acetyltransferase</fullName>
        <ecNumber evidence="3">2.3.1.-</ecNumber>
    </submittedName>
</protein>
<accession>A0ABX8MER2</accession>
<keyword evidence="4" id="KW-1185">Reference proteome</keyword>
<organism evidence="3 4">
    <name type="scientific">Pseudomonas muyukensis</name>
    <dbReference type="NCBI Taxonomy" id="2842357"/>
    <lineage>
        <taxon>Bacteria</taxon>
        <taxon>Pseudomonadati</taxon>
        <taxon>Pseudomonadota</taxon>
        <taxon>Gammaproteobacteria</taxon>
        <taxon>Pseudomonadales</taxon>
        <taxon>Pseudomonadaceae</taxon>
        <taxon>Pseudomonas</taxon>
    </lineage>
</organism>
<dbReference type="EMBL" id="CP077073">
    <property type="protein sequence ID" value="QXH37112.1"/>
    <property type="molecule type" value="Genomic_DNA"/>
</dbReference>
<evidence type="ECO:0000313" key="4">
    <source>
        <dbReference type="Proteomes" id="UP001047646"/>
    </source>
</evidence>
<evidence type="ECO:0000313" key="3">
    <source>
        <dbReference type="EMBL" id="QXH37112.1"/>
    </source>
</evidence>
<feature type="domain" description="N-acetyltransferase" evidence="2">
    <location>
        <begin position="70"/>
        <end position="205"/>
    </location>
</feature>
<dbReference type="CDD" id="cd04301">
    <property type="entry name" value="NAT_SF"/>
    <property type="match status" value="1"/>
</dbReference>
<reference evidence="3" key="1">
    <citation type="journal article" date="2021" name="Microorganisms">
        <title>The Ever-Expanding Pseudomonas Genus: Description of 43 New Species and Partition of the Pseudomonas putida Group.</title>
        <authorList>
            <person name="Girard L."/>
            <person name="Lood C."/>
            <person name="Hofte M."/>
            <person name="Vandamme P."/>
            <person name="Rokni-Zadeh H."/>
            <person name="van Noort V."/>
            <person name="Lavigne R."/>
            <person name="De Mot R."/>
        </authorList>
    </citation>
    <scope>NUCLEOTIDE SEQUENCE</scope>
    <source>
        <strain evidence="3">COW39</strain>
    </source>
</reference>
<dbReference type="GO" id="GO:0016746">
    <property type="term" value="F:acyltransferase activity"/>
    <property type="evidence" value="ECO:0007669"/>
    <property type="project" value="UniProtKB-KW"/>
</dbReference>
<sequence>MKLERQVWRDDSQARVFAELHIRAFPGFFLSQLGVGFLTLLYSHYLRSEQCYCVAAYDESRPDLPLGLVVAIHQPSLFYKALFAQHRFAFAWRAVPSLLKQPLFVARKLFAAVFYRGDQVESLESERAVLLSTISVAPEAQGRGLGKKLLQCVDEWTHDVDGAFVYLTTDRDANEQVNAFYQSNGYVLESTLKKSGGRYMNRYVKHVR</sequence>
<keyword evidence="1" id="KW-1133">Transmembrane helix</keyword>
<dbReference type="Pfam" id="PF13508">
    <property type="entry name" value="Acetyltransf_7"/>
    <property type="match status" value="1"/>
</dbReference>
<dbReference type="InterPro" id="IPR000182">
    <property type="entry name" value="GNAT_dom"/>
</dbReference>
<dbReference type="PROSITE" id="PS51186">
    <property type="entry name" value="GNAT"/>
    <property type="match status" value="1"/>
</dbReference>
<name>A0ABX8MER2_9PSED</name>
<keyword evidence="1" id="KW-0812">Transmembrane</keyword>
<evidence type="ECO:0000256" key="1">
    <source>
        <dbReference type="SAM" id="Phobius"/>
    </source>
</evidence>
<dbReference type="EC" id="2.3.1.-" evidence="3"/>
<feature type="transmembrane region" description="Helical" evidence="1">
    <location>
        <begin position="20"/>
        <end position="42"/>
    </location>
</feature>
<gene>
    <name evidence="3" type="ORF">KSS95_09880</name>
</gene>
<keyword evidence="3" id="KW-0012">Acyltransferase</keyword>
<keyword evidence="1" id="KW-0472">Membrane</keyword>
<dbReference type="RefSeq" id="WP_217853498.1">
    <property type="nucleotide sequence ID" value="NZ_CP077073.1"/>
</dbReference>
<dbReference type="Proteomes" id="UP001047646">
    <property type="component" value="Chromosome"/>
</dbReference>
<proteinExistence type="predicted"/>
<keyword evidence="3" id="KW-0808">Transferase</keyword>
<evidence type="ECO:0000259" key="2">
    <source>
        <dbReference type="PROSITE" id="PS51186"/>
    </source>
</evidence>